<organism evidence="1 2">
    <name type="scientific">Roseinatronobacter domitianus</name>
    <dbReference type="NCBI Taxonomy" id="2940293"/>
    <lineage>
        <taxon>Bacteria</taxon>
        <taxon>Pseudomonadati</taxon>
        <taxon>Pseudomonadota</taxon>
        <taxon>Alphaproteobacteria</taxon>
        <taxon>Rhodobacterales</taxon>
        <taxon>Paracoccaceae</taxon>
        <taxon>Roseinatronobacter</taxon>
    </lineage>
</organism>
<comment type="caution">
    <text evidence="1">The sequence shown here is derived from an EMBL/GenBank/DDBJ whole genome shotgun (WGS) entry which is preliminary data.</text>
</comment>
<evidence type="ECO:0000313" key="1">
    <source>
        <dbReference type="EMBL" id="MCL1627388.1"/>
    </source>
</evidence>
<dbReference type="EMBL" id="JALZWP010000001">
    <property type="protein sequence ID" value="MCL1627388.1"/>
    <property type="molecule type" value="Genomic_DNA"/>
</dbReference>
<keyword evidence="2" id="KW-1185">Reference proteome</keyword>
<gene>
    <name evidence="1" type="ORF">M3N55_01475</name>
</gene>
<dbReference type="RefSeq" id="WP_249055678.1">
    <property type="nucleotide sequence ID" value="NZ_JALZWP010000001.1"/>
</dbReference>
<dbReference type="Proteomes" id="UP001202550">
    <property type="component" value="Unassembled WGS sequence"/>
</dbReference>
<proteinExistence type="predicted"/>
<name>A0ABT0LY89_9RHOB</name>
<evidence type="ECO:0000313" key="2">
    <source>
        <dbReference type="Proteomes" id="UP001202550"/>
    </source>
</evidence>
<sequence>MPLHLISPRDKMKLPPSVRLAVAVPLYISPRSLIAVIGCETEPQADKARIEKMAASDRIKTIPFLKKLAGSRASFPNPASTCRNLVPVATSFVNPLAK</sequence>
<reference evidence="1 2" key="1">
    <citation type="submission" date="2022-05" db="EMBL/GenBank/DDBJ databases">
        <title>Seasonal and diel survey of microbial diversity of the Tyrrhenian coast.</title>
        <authorList>
            <person name="Gattoni G."/>
            <person name="Corral P."/>
        </authorList>
    </citation>
    <scope>NUCLEOTIDE SEQUENCE [LARGE SCALE GENOMIC DNA]</scope>
    <source>
        <strain evidence="1 2">V10</strain>
    </source>
</reference>
<accession>A0ABT0LY89</accession>
<protein>
    <submittedName>
        <fullName evidence="1">Uncharacterized protein</fullName>
    </submittedName>
</protein>